<organism evidence="2 3">
    <name type="scientific">Evansella tamaricis</name>
    <dbReference type="NCBI Taxonomy" id="2069301"/>
    <lineage>
        <taxon>Bacteria</taxon>
        <taxon>Bacillati</taxon>
        <taxon>Bacillota</taxon>
        <taxon>Bacilli</taxon>
        <taxon>Bacillales</taxon>
        <taxon>Bacillaceae</taxon>
        <taxon>Evansella</taxon>
    </lineage>
</organism>
<dbReference type="InterPro" id="IPR003033">
    <property type="entry name" value="SCP2_sterol-bd_dom"/>
</dbReference>
<keyword evidence="3" id="KW-1185">Reference proteome</keyword>
<evidence type="ECO:0000313" key="2">
    <source>
        <dbReference type="EMBL" id="MBU9712977.1"/>
    </source>
</evidence>
<gene>
    <name evidence="2" type="ORF">KS419_14700</name>
</gene>
<dbReference type="Pfam" id="PF02036">
    <property type="entry name" value="SCP2"/>
    <property type="match status" value="1"/>
</dbReference>
<protein>
    <submittedName>
        <fullName evidence="2">SCP2 sterol-binding domain-containing protein</fullName>
    </submittedName>
</protein>
<name>A0ABS6JH70_9BACI</name>
<evidence type="ECO:0000259" key="1">
    <source>
        <dbReference type="Pfam" id="PF02036"/>
    </source>
</evidence>
<evidence type="ECO:0000313" key="3">
    <source>
        <dbReference type="Proteomes" id="UP000784880"/>
    </source>
</evidence>
<accession>A0ABS6JH70</accession>
<dbReference type="EMBL" id="JAHQCS010000120">
    <property type="protein sequence ID" value="MBU9712977.1"/>
    <property type="molecule type" value="Genomic_DNA"/>
</dbReference>
<feature type="domain" description="SCP2" evidence="1">
    <location>
        <begin position="30"/>
        <end position="103"/>
    </location>
</feature>
<sequence length="113" mass="12946">MEQILMDSFDRMRQAGHIEGLLGKAQLEVSIVLEEMNWLVKIHGSDIRVERVLESPETADVLIKGEKDDLQSLFRGEDFLISMKKREALTVEGDLKDLLLLESLWYLSKNTVS</sequence>
<dbReference type="Proteomes" id="UP000784880">
    <property type="component" value="Unassembled WGS sequence"/>
</dbReference>
<comment type="caution">
    <text evidence="2">The sequence shown here is derived from an EMBL/GenBank/DDBJ whole genome shotgun (WGS) entry which is preliminary data.</text>
</comment>
<dbReference type="RefSeq" id="WP_217067152.1">
    <property type="nucleotide sequence ID" value="NZ_JAHQCS010000120.1"/>
</dbReference>
<proteinExistence type="predicted"/>
<reference evidence="2 3" key="1">
    <citation type="submission" date="2021-06" db="EMBL/GenBank/DDBJ databases">
        <title>Bacillus sp. RD4P76, an endophyte from a halophyte.</title>
        <authorList>
            <person name="Sun J.-Q."/>
        </authorList>
    </citation>
    <scope>NUCLEOTIDE SEQUENCE [LARGE SCALE GENOMIC DNA]</scope>
    <source>
        <strain evidence="2 3">CGMCC 1.15917</strain>
    </source>
</reference>